<dbReference type="InterPro" id="IPR005158">
    <property type="entry name" value="BTAD"/>
</dbReference>
<evidence type="ECO:0000313" key="5">
    <source>
        <dbReference type="EMBL" id="MFC6865964.1"/>
    </source>
</evidence>
<evidence type="ECO:0000256" key="1">
    <source>
        <dbReference type="ARBA" id="ARBA00005820"/>
    </source>
</evidence>
<dbReference type="SUPFAM" id="SSF48452">
    <property type="entry name" value="TPR-like"/>
    <property type="match status" value="2"/>
</dbReference>
<dbReference type="Proteomes" id="UP001596337">
    <property type="component" value="Unassembled WGS sequence"/>
</dbReference>
<dbReference type="Pfam" id="PF03704">
    <property type="entry name" value="BTAD"/>
    <property type="match status" value="1"/>
</dbReference>
<dbReference type="InterPro" id="IPR027417">
    <property type="entry name" value="P-loop_NTPase"/>
</dbReference>
<dbReference type="Pfam" id="PF00486">
    <property type="entry name" value="Trans_reg_C"/>
    <property type="match status" value="1"/>
</dbReference>
<feature type="DNA-binding region" description="OmpR/PhoB-type" evidence="3">
    <location>
        <begin position="1"/>
        <end position="94"/>
    </location>
</feature>
<proteinExistence type="inferred from homology"/>
<dbReference type="SUPFAM" id="SSF46894">
    <property type="entry name" value="C-terminal effector domain of the bipartite response regulators"/>
    <property type="match status" value="1"/>
</dbReference>
<feature type="domain" description="OmpR/PhoB-type" evidence="4">
    <location>
        <begin position="1"/>
        <end position="94"/>
    </location>
</feature>
<protein>
    <submittedName>
        <fullName evidence="5">BTAD domain-containing putative transcriptional regulator</fullName>
    </submittedName>
</protein>
<accession>A0ABW2BVR9</accession>
<dbReference type="InterPro" id="IPR011990">
    <property type="entry name" value="TPR-like_helical_dom_sf"/>
</dbReference>
<dbReference type="InterPro" id="IPR036388">
    <property type="entry name" value="WH-like_DNA-bd_sf"/>
</dbReference>
<dbReference type="InterPro" id="IPR058852">
    <property type="entry name" value="HTH_77"/>
</dbReference>
<sequence>MPDVEFGVLGPIEVRVGGCPVAVHGARQRAVLTSLLLRRGTVVSLDRLVDDVFGEQPPDDARNAVQTYVARLRKALGPAARYVVTRPPGYLLDVPDDAVDALRFEALCVNDSAALADVDAALALWRGPAYGEFADDLARGHAQRLEELRLVAIEHRAELLLDRDRTSEAVSSLEALLDEEPWRERAVTLLVTALARQGRTADALAVYRTYRDRIRDDLGLDPPSELQMLERQVLTRELSFAPKQEQRSRLPTRTTSFLGRDDELDAVAAALAPGTVVTLTGPGGVGKTRIAAELAKTEGHVWWVDLAALHDDTALHRTVVDAIGLDVRPGDTGVDALRGWLRTADGLLVLDNCEHLLVGTSSLVEDALAVPSGVRLLATSRQPIGVGAEHVLVVGPLRLPETGEPKDAAPAVQLFLDRARTVDGSARPRLLRRIVDICRALDGLPLAIELAAARVGTLTVDDLADRLDARFELLRGARGQARHNTLEGVVDWSYELLTEAEQLVFLRLSVFRSEFDLAAAEAVVADADLPVSRVADLVARLADRSMLTRPGTSGVGKYRMLETLRHYAASRLPERARDELRRRHAEFLTDFAERAEIGLSSDDEGAWARAVEGWLSDLRAAWRWASEARPDLAVRLTAALMWFGYWRLRADVLAWGEWAVREMPSHPRLPEAYTAAAHAAWFGGRLERGRELARRGIDVAGGGEAPAAAAALNALGDIELLSGALDEALPAYEAYAVVSERAGDAVGYALGRANTALSLAYGGDPRAADVAADAVAAAYRAANPTSVAFALFAQGEALADDDPDRASAALAEARSVAADVGNPFVSGVALTASLALSGRRGEPAEALALFRQAVEHWQRTGNRTLIVTTLRNLVILLARTGRDVHAVELAAALERTAHARTYGTEAQRIETALAAVRQRLGDDVYARAWASGARRSLDAAAEHAAAILRAE</sequence>
<keyword evidence="6" id="KW-1185">Reference proteome</keyword>
<dbReference type="Pfam" id="PF25872">
    <property type="entry name" value="HTH_77"/>
    <property type="match status" value="1"/>
</dbReference>
<dbReference type="EMBL" id="JBHSXX010000001">
    <property type="protein sequence ID" value="MFC6865964.1"/>
    <property type="molecule type" value="Genomic_DNA"/>
</dbReference>
<dbReference type="SMART" id="SM01043">
    <property type="entry name" value="BTAD"/>
    <property type="match status" value="1"/>
</dbReference>
<name>A0ABW2BVR9_9PSEU</name>
<reference evidence="6" key="1">
    <citation type="journal article" date="2019" name="Int. J. Syst. Evol. Microbiol.">
        <title>The Global Catalogue of Microorganisms (GCM) 10K type strain sequencing project: providing services to taxonomists for standard genome sequencing and annotation.</title>
        <authorList>
            <consortium name="The Broad Institute Genomics Platform"/>
            <consortium name="The Broad Institute Genome Sequencing Center for Infectious Disease"/>
            <person name="Wu L."/>
            <person name="Ma J."/>
        </authorList>
    </citation>
    <scope>NUCLEOTIDE SEQUENCE [LARGE SCALE GENOMIC DNA]</scope>
    <source>
        <strain evidence="6">KCTC 32255</strain>
    </source>
</reference>
<evidence type="ECO:0000256" key="2">
    <source>
        <dbReference type="ARBA" id="ARBA00023125"/>
    </source>
</evidence>
<evidence type="ECO:0000313" key="6">
    <source>
        <dbReference type="Proteomes" id="UP001596337"/>
    </source>
</evidence>
<dbReference type="SUPFAM" id="SSF52540">
    <property type="entry name" value="P-loop containing nucleoside triphosphate hydrolases"/>
    <property type="match status" value="1"/>
</dbReference>
<dbReference type="PANTHER" id="PTHR47691">
    <property type="entry name" value="REGULATOR-RELATED"/>
    <property type="match status" value="1"/>
</dbReference>
<dbReference type="SMART" id="SM00862">
    <property type="entry name" value="Trans_reg_C"/>
    <property type="match status" value="1"/>
</dbReference>
<dbReference type="Gene3D" id="1.25.40.10">
    <property type="entry name" value="Tetratricopeptide repeat domain"/>
    <property type="match status" value="2"/>
</dbReference>
<organism evidence="5 6">
    <name type="scientific">Haloechinothrix salitolerans</name>
    <dbReference type="NCBI Taxonomy" id="926830"/>
    <lineage>
        <taxon>Bacteria</taxon>
        <taxon>Bacillati</taxon>
        <taxon>Actinomycetota</taxon>
        <taxon>Actinomycetes</taxon>
        <taxon>Pseudonocardiales</taxon>
        <taxon>Pseudonocardiaceae</taxon>
        <taxon>Haloechinothrix</taxon>
    </lineage>
</organism>
<keyword evidence="2 3" id="KW-0238">DNA-binding</keyword>
<comment type="caution">
    <text evidence="5">The sequence shown here is derived from an EMBL/GenBank/DDBJ whole genome shotgun (WGS) entry which is preliminary data.</text>
</comment>
<dbReference type="Gene3D" id="1.10.10.10">
    <property type="entry name" value="Winged helix-like DNA-binding domain superfamily/Winged helix DNA-binding domain"/>
    <property type="match status" value="1"/>
</dbReference>
<dbReference type="InterPro" id="IPR016032">
    <property type="entry name" value="Sig_transdc_resp-reg_C-effctor"/>
</dbReference>
<dbReference type="RefSeq" id="WP_345406681.1">
    <property type="nucleotide sequence ID" value="NZ_BAABLA010000123.1"/>
</dbReference>
<evidence type="ECO:0000256" key="3">
    <source>
        <dbReference type="PROSITE-ProRule" id="PRU01091"/>
    </source>
</evidence>
<dbReference type="PANTHER" id="PTHR47691:SF3">
    <property type="entry name" value="HTH-TYPE TRANSCRIPTIONAL REGULATOR RV0890C-RELATED"/>
    <property type="match status" value="1"/>
</dbReference>
<evidence type="ECO:0000259" key="4">
    <source>
        <dbReference type="PROSITE" id="PS51755"/>
    </source>
</evidence>
<gene>
    <name evidence="5" type="ORF">ACFQGD_02265</name>
</gene>
<dbReference type="CDD" id="cd15831">
    <property type="entry name" value="BTAD"/>
    <property type="match status" value="1"/>
</dbReference>
<dbReference type="InterPro" id="IPR001867">
    <property type="entry name" value="OmpR/PhoB-type_DNA-bd"/>
</dbReference>
<comment type="similarity">
    <text evidence="1">Belongs to the AfsR/DnrI/RedD regulatory family.</text>
</comment>
<dbReference type="PROSITE" id="PS51755">
    <property type="entry name" value="OMPR_PHOB"/>
    <property type="match status" value="1"/>
</dbReference>